<accession>A0ABP0WA38</accession>
<evidence type="ECO:0000313" key="2">
    <source>
        <dbReference type="EMBL" id="CAK9263674.1"/>
    </source>
</evidence>
<dbReference type="InterPro" id="IPR056454">
    <property type="entry name" value="Beta-prop_IP5PC_F"/>
</dbReference>
<feature type="domain" description="IP5PC-F beta-propeller" evidence="1">
    <location>
        <begin position="32"/>
        <end position="106"/>
    </location>
</feature>
<dbReference type="Proteomes" id="UP001497444">
    <property type="component" value="Chromosome 16"/>
</dbReference>
<evidence type="ECO:0000313" key="3">
    <source>
        <dbReference type="Proteomes" id="UP001497444"/>
    </source>
</evidence>
<dbReference type="Pfam" id="PF23754">
    <property type="entry name" value="Beta-prop_IP5PC_F"/>
    <property type="match status" value="1"/>
</dbReference>
<keyword evidence="3" id="KW-1185">Reference proteome</keyword>
<name>A0ABP0WA38_9BRYO</name>
<organism evidence="2 3">
    <name type="scientific">Sphagnum jensenii</name>
    <dbReference type="NCBI Taxonomy" id="128206"/>
    <lineage>
        <taxon>Eukaryota</taxon>
        <taxon>Viridiplantae</taxon>
        <taxon>Streptophyta</taxon>
        <taxon>Embryophyta</taxon>
        <taxon>Bryophyta</taxon>
        <taxon>Sphagnophytina</taxon>
        <taxon>Sphagnopsida</taxon>
        <taxon>Sphagnales</taxon>
        <taxon>Sphagnaceae</taxon>
        <taxon>Sphagnum</taxon>
    </lineage>
</organism>
<dbReference type="EMBL" id="OZ020111">
    <property type="protein sequence ID" value="CAK9263674.1"/>
    <property type="molecule type" value="Genomic_DNA"/>
</dbReference>
<gene>
    <name evidence="2" type="ORF">CSSPJE1EN1_LOCUS9152</name>
</gene>
<proteinExistence type="predicted"/>
<evidence type="ECO:0000259" key="1">
    <source>
        <dbReference type="Pfam" id="PF23754"/>
    </source>
</evidence>
<protein>
    <recommendedName>
        <fullName evidence="1">IP5PC-F beta-propeller domain-containing protein</fullName>
    </recommendedName>
</protein>
<sequence>MRVFGARVHSEPIVPNLGLPQGTEIPIDKRVSRKESGFGGWFQQSNRVSWGAADAIYRAAERCGLISEEFRKLEALMASTDGTIWNAVKSVTLMQWNQEGDRMQEVPVAATPMK</sequence>
<reference evidence="2" key="1">
    <citation type="submission" date="2024-02" db="EMBL/GenBank/DDBJ databases">
        <authorList>
            <consortium name="ELIXIR-Norway"/>
            <consortium name="Elixir Norway"/>
        </authorList>
    </citation>
    <scope>NUCLEOTIDE SEQUENCE</scope>
</reference>